<feature type="domain" description="Ribosome maturation factor RimM PRC barrel" evidence="7">
    <location>
        <begin position="96"/>
        <end position="162"/>
    </location>
</feature>
<dbReference type="NCBIfam" id="TIGR02273">
    <property type="entry name" value="16S_RimM"/>
    <property type="match status" value="1"/>
</dbReference>
<keyword evidence="3 5" id="KW-0698">rRNA processing</keyword>
<gene>
    <name evidence="5 8" type="primary">rimM</name>
    <name evidence="8" type="ORF">TMPK1_11570</name>
</gene>
<comment type="caution">
    <text evidence="8">The sequence shown here is derived from an EMBL/GenBank/DDBJ whole genome shotgun (WGS) entry which is preliminary data.</text>
</comment>
<evidence type="ECO:0000256" key="4">
    <source>
        <dbReference type="ARBA" id="ARBA00023186"/>
    </source>
</evidence>
<dbReference type="HAMAP" id="MF_00014">
    <property type="entry name" value="Ribosome_mat_RimM"/>
    <property type="match status" value="1"/>
</dbReference>
<comment type="similarity">
    <text evidence="5">Belongs to the RimM family.</text>
</comment>
<keyword evidence="1 5" id="KW-0963">Cytoplasm</keyword>
<dbReference type="InterPro" id="IPR009000">
    <property type="entry name" value="Transl_B-barrel_sf"/>
</dbReference>
<evidence type="ECO:0000259" key="7">
    <source>
        <dbReference type="Pfam" id="PF24986"/>
    </source>
</evidence>
<evidence type="ECO:0000256" key="5">
    <source>
        <dbReference type="HAMAP-Rule" id="MF_00014"/>
    </source>
</evidence>
<dbReference type="PANTHER" id="PTHR33692:SF1">
    <property type="entry name" value="RIBOSOME MATURATION FACTOR RIMM"/>
    <property type="match status" value="1"/>
</dbReference>
<dbReference type="AlphaFoldDB" id="A0A8S8XCE4"/>
<dbReference type="RefSeq" id="WP_420242019.1">
    <property type="nucleotide sequence ID" value="NZ_BOPV01000001.1"/>
</dbReference>
<dbReference type="GO" id="GO:0005737">
    <property type="term" value="C:cytoplasm"/>
    <property type="evidence" value="ECO:0007669"/>
    <property type="project" value="UniProtKB-SubCell"/>
</dbReference>
<dbReference type="InterPro" id="IPR036976">
    <property type="entry name" value="RimM_N_sf"/>
</dbReference>
<evidence type="ECO:0000259" key="6">
    <source>
        <dbReference type="Pfam" id="PF01782"/>
    </source>
</evidence>
<dbReference type="GO" id="GO:0042274">
    <property type="term" value="P:ribosomal small subunit biogenesis"/>
    <property type="evidence" value="ECO:0007669"/>
    <property type="project" value="UniProtKB-UniRule"/>
</dbReference>
<dbReference type="GO" id="GO:0043022">
    <property type="term" value="F:ribosome binding"/>
    <property type="evidence" value="ECO:0007669"/>
    <property type="project" value="InterPro"/>
</dbReference>
<dbReference type="Pfam" id="PF24986">
    <property type="entry name" value="PRC_RimM"/>
    <property type="match status" value="1"/>
</dbReference>
<evidence type="ECO:0000313" key="9">
    <source>
        <dbReference type="Proteomes" id="UP000681075"/>
    </source>
</evidence>
<accession>A0A8S8XCE4</accession>
<protein>
    <recommendedName>
        <fullName evidence="5">Ribosome maturation factor RimM</fullName>
    </recommendedName>
</protein>
<evidence type="ECO:0000313" key="8">
    <source>
        <dbReference type="EMBL" id="GIL38920.1"/>
    </source>
</evidence>
<dbReference type="GO" id="GO:0005840">
    <property type="term" value="C:ribosome"/>
    <property type="evidence" value="ECO:0007669"/>
    <property type="project" value="InterPro"/>
</dbReference>
<comment type="domain">
    <text evidence="5">The PRC barrel domain binds ribosomal protein uS19.</text>
</comment>
<comment type="function">
    <text evidence="5">An accessory protein needed during the final step in the assembly of 30S ribosomal subunit, possibly for assembly of the head region. Essential for efficient processing of 16S rRNA. May be needed both before and after RbfA during the maturation of 16S rRNA. It has affinity for free ribosomal 30S subunits but not for 70S ribosomes.</text>
</comment>
<dbReference type="PANTHER" id="PTHR33692">
    <property type="entry name" value="RIBOSOME MATURATION FACTOR RIMM"/>
    <property type="match status" value="1"/>
</dbReference>
<dbReference type="InterPro" id="IPR011033">
    <property type="entry name" value="PRC_barrel-like_sf"/>
</dbReference>
<keyword evidence="9" id="KW-1185">Reference proteome</keyword>
<keyword evidence="4 5" id="KW-0143">Chaperone</keyword>
<evidence type="ECO:0000256" key="3">
    <source>
        <dbReference type="ARBA" id="ARBA00022552"/>
    </source>
</evidence>
<dbReference type="InterPro" id="IPR056792">
    <property type="entry name" value="PRC_RimM"/>
</dbReference>
<dbReference type="Gene3D" id="2.40.30.60">
    <property type="entry name" value="RimM"/>
    <property type="match status" value="1"/>
</dbReference>
<sequence>MRFCVGAFAGAHGVRGLVKLKSFTGEPDAILRYRPLTDEVGGREFQVTLVSTAKDCFVVKVDGVTTREGAEALASVRVYAPRAALPATEEDEFYHADLIGLAAETTDGAPLGQVAGLYDFGAGDVLEIAVPGGKPLLVPFTRAAVPQVDMAGKRVVIDLPVEA</sequence>
<reference evidence="8" key="1">
    <citation type="submission" date="2021-02" db="EMBL/GenBank/DDBJ databases">
        <title>Genome sequence of Rhodospirillales sp. strain TMPK1 isolated from soil.</title>
        <authorList>
            <person name="Nakai R."/>
            <person name="Kusada H."/>
            <person name="Tamaki H."/>
        </authorList>
    </citation>
    <scope>NUCLEOTIDE SEQUENCE</scope>
    <source>
        <strain evidence="8">TMPK1</strain>
    </source>
</reference>
<evidence type="ECO:0000256" key="2">
    <source>
        <dbReference type="ARBA" id="ARBA00022517"/>
    </source>
</evidence>
<dbReference type="GO" id="GO:0006364">
    <property type="term" value="P:rRNA processing"/>
    <property type="evidence" value="ECO:0007669"/>
    <property type="project" value="UniProtKB-UniRule"/>
</dbReference>
<evidence type="ECO:0000256" key="1">
    <source>
        <dbReference type="ARBA" id="ARBA00022490"/>
    </source>
</evidence>
<organism evidence="8 9">
    <name type="scientific">Roseiterribacter gracilis</name>
    <dbReference type="NCBI Taxonomy" id="2812848"/>
    <lineage>
        <taxon>Bacteria</taxon>
        <taxon>Pseudomonadati</taxon>
        <taxon>Pseudomonadota</taxon>
        <taxon>Alphaproteobacteria</taxon>
        <taxon>Rhodospirillales</taxon>
        <taxon>Roseiterribacteraceae</taxon>
        <taxon>Roseiterribacter</taxon>
    </lineage>
</organism>
<name>A0A8S8XCE4_9PROT</name>
<comment type="subcellular location">
    <subcellularLocation>
        <location evidence="5">Cytoplasm</location>
    </subcellularLocation>
</comment>
<dbReference type="InterPro" id="IPR011961">
    <property type="entry name" value="RimM"/>
</dbReference>
<feature type="domain" description="RimM N-terminal" evidence="6">
    <location>
        <begin position="4"/>
        <end position="83"/>
    </location>
</feature>
<keyword evidence="2 5" id="KW-0690">Ribosome biogenesis</keyword>
<dbReference type="InterPro" id="IPR002676">
    <property type="entry name" value="RimM_N"/>
</dbReference>
<proteinExistence type="inferred from homology"/>
<dbReference type="EMBL" id="BOPV01000001">
    <property type="protein sequence ID" value="GIL38920.1"/>
    <property type="molecule type" value="Genomic_DNA"/>
</dbReference>
<dbReference type="Pfam" id="PF01782">
    <property type="entry name" value="RimM"/>
    <property type="match status" value="1"/>
</dbReference>
<dbReference type="Proteomes" id="UP000681075">
    <property type="component" value="Unassembled WGS sequence"/>
</dbReference>
<comment type="subunit">
    <text evidence="5">Binds ribosomal protein uS19.</text>
</comment>
<dbReference type="Gene3D" id="2.30.30.240">
    <property type="entry name" value="PRC-barrel domain"/>
    <property type="match status" value="1"/>
</dbReference>
<dbReference type="SUPFAM" id="SSF50447">
    <property type="entry name" value="Translation proteins"/>
    <property type="match status" value="1"/>
</dbReference>
<dbReference type="SUPFAM" id="SSF50346">
    <property type="entry name" value="PRC-barrel domain"/>
    <property type="match status" value="1"/>
</dbReference>